<protein>
    <recommendedName>
        <fullName evidence="1">Mga helix-turn-helix domain-containing protein</fullName>
    </recommendedName>
</protein>
<name>A0ABZ2SRI0_9ENTE</name>
<evidence type="ECO:0000313" key="3">
    <source>
        <dbReference type="Proteomes" id="UP000664701"/>
    </source>
</evidence>
<reference evidence="2 3" key="2">
    <citation type="submission" date="2024-03" db="EMBL/GenBank/DDBJ databases">
        <title>The Genome Sequence of Enterococcus sp. DIV2402.</title>
        <authorList>
            <consortium name="The Broad Institute Genomics Platform"/>
            <consortium name="The Broad Institute Microbial Omics Core"/>
            <consortium name="The Broad Institute Genomic Center for Infectious Diseases"/>
            <person name="Earl A."/>
            <person name="Manson A."/>
            <person name="Gilmore M."/>
            <person name="Schwartman J."/>
            <person name="Shea T."/>
            <person name="Abouelleil A."/>
            <person name="Cao P."/>
            <person name="Chapman S."/>
            <person name="Cusick C."/>
            <person name="Young S."/>
            <person name="Neafsey D."/>
            <person name="Nusbaum C."/>
            <person name="Birren B."/>
        </authorList>
    </citation>
    <scope>NUCLEOTIDE SEQUENCE [LARGE SCALE GENOMIC DNA]</scope>
    <source>
        <strain evidence="2 3">DIV2402</strain>
    </source>
</reference>
<dbReference type="Proteomes" id="UP000664701">
    <property type="component" value="Chromosome"/>
</dbReference>
<sequence length="487" mass="58721">MFEIFLDKEEQKKYMFIKKLEESDSFTLSINEMMNELQTSNYVFKRLTQSLLMDFQRFDLDKLCAIEIIDQNIMLSSKEHNIAETLFELYIQESIKYRLVLQAFLQTYKSLNEFALTESISYPIAHKSQSELNKELQKLGFKINRRFQVEAENEVELRFWATELLLKIEKNNFLIYEKSDDFFINNQQKKLHFVNTTLFQKLHIKHTLFVIDTRIRHHYFIENDCEFEIIDNKLLPKELINTSRLFLERFQLSENILWNEIYALSRYYFSLESLTYPLELPSTFTISRWNSSFISALQKKFPRIWNYPEETNQLYKEIFYVHIDLLNKGKIHNYFINAEQVEYFKNRFPEIHAFLTIYISNLKETEPFLHDRRKYLFLNYMMTIITVLPLEAILDPVYIYIDFSQGRFYNHFIETLVTNFANIGAIVTPVVDRADIVITDSRRIATNVDKEFVFLLNLPQATDLEFLFQKIVDTRWWKKHESQSELR</sequence>
<evidence type="ECO:0000259" key="1">
    <source>
        <dbReference type="Pfam" id="PF05043"/>
    </source>
</evidence>
<reference evidence="2 3" key="1">
    <citation type="submission" date="2021-03" db="EMBL/GenBank/DDBJ databases">
        <authorList>
            <person name="Gilmore M.S."/>
            <person name="Schwartzman J."/>
            <person name="Van Tyne D."/>
            <person name="Martin M."/>
            <person name="Earl A.M."/>
            <person name="Manson A.L."/>
            <person name="Straub T."/>
            <person name="Salamzade R."/>
            <person name="Saavedra J."/>
            <person name="Lebreton F."/>
            <person name="Prichula J."/>
            <person name="Schaufler K."/>
            <person name="Gaca A."/>
            <person name="Sgardioli B."/>
            <person name="Wagenaar J."/>
            <person name="Strong T."/>
        </authorList>
    </citation>
    <scope>NUCLEOTIDE SEQUENCE [LARGE SCALE GENOMIC DNA]</scope>
    <source>
        <strain evidence="2 3">DIV2402</strain>
    </source>
</reference>
<dbReference type="InterPro" id="IPR007737">
    <property type="entry name" value="Mga_HTH"/>
</dbReference>
<feature type="domain" description="Mga helix-turn-helix" evidence="1">
    <location>
        <begin position="85"/>
        <end position="158"/>
    </location>
</feature>
<organism evidence="2 3">
    <name type="scientific">Candidatus Enterococcus lowellii</name>
    <dbReference type="NCBI Taxonomy" id="2230877"/>
    <lineage>
        <taxon>Bacteria</taxon>
        <taxon>Bacillati</taxon>
        <taxon>Bacillota</taxon>
        <taxon>Bacilli</taxon>
        <taxon>Lactobacillales</taxon>
        <taxon>Enterococcaceae</taxon>
        <taxon>Enterococcus</taxon>
    </lineage>
</organism>
<accession>A0ABZ2SRI0</accession>
<dbReference type="EMBL" id="CP147251">
    <property type="protein sequence ID" value="WYJ78373.1"/>
    <property type="molecule type" value="Genomic_DNA"/>
</dbReference>
<gene>
    <name evidence="2" type="ORF">DOK78_003030</name>
</gene>
<dbReference type="Pfam" id="PF05043">
    <property type="entry name" value="Mga"/>
    <property type="match status" value="1"/>
</dbReference>
<dbReference type="RefSeq" id="WP_207871491.1">
    <property type="nucleotide sequence ID" value="NZ_CP147251.1"/>
</dbReference>
<keyword evidence="3" id="KW-1185">Reference proteome</keyword>
<evidence type="ECO:0000313" key="2">
    <source>
        <dbReference type="EMBL" id="WYJ78373.1"/>
    </source>
</evidence>
<proteinExistence type="predicted"/>